<name>B8ESX4_METSB</name>
<accession>B8ESX4</accession>
<sequence>MESTGLSSGTTFLVEAAKAFFRKIYHCSAFAASVPLDKSLSWTPTLSFKINNHLTVAVEVSENPYPLILQLRRTDVLRLQMPVSVYCICPEEAYLADQTGAKALINDGYGLVTVAADGSSQRRAPCIPLIQEIVQQEFEAEIKPLPRMIKTRLAESFDRYKHNAPTGAADIAEVMEGMILRAGRDAAKKKWIAQADAKPGATAKTLAAMDAAPQFQNCRAAIGAAQAYISMYRNSAHHFPKDNRQAAKKYRDCRHGFLEGLKKIGFFRDEMRKAGLSGRL</sequence>
<dbReference type="AlphaFoldDB" id="B8ESX4"/>
<evidence type="ECO:0000313" key="1">
    <source>
        <dbReference type="EMBL" id="ACK51112.1"/>
    </source>
</evidence>
<organism evidence="1 2">
    <name type="scientific">Methylocella silvestris (strain DSM 15510 / CIP 108128 / LMG 27833 / NCIMB 13906 / BL2)</name>
    <dbReference type="NCBI Taxonomy" id="395965"/>
    <lineage>
        <taxon>Bacteria</taxon>
        <taxon>Pseudomonadati</taxon>
        <taxon>Pseudomonadota</taxon>
        <taxon>Alphaproteobacteria</taxon>
        <taxon>Hyphomicrobiales</taxon>
        <taxon>Beijerinckiaceae</taxon>
        <taxon>Methylocella</taxon>
    </lineage>
</organism>
<evidence type="ECO:0000313" key="2">
    <source>
        <dbReference type="Proteomes" id="UP000002257"/>
    </source>
</evidence>
<dbReference type="EMBL" id="CP001280">
    <property type="protein sequence ID" value="ACK51112.1"/>
    <property type="molecule type" value="Genomic_DNA"/>
</dbReference>
<dbReference type="RefSeq" id="WP_012591181.1">
    <property type="nucleotide sequence ID" value="NC_011666.1"/>
</dbReference>
<protein>
    <submittedName>
        <fullName evidence="1">Uncharacterized protein</fullName>
    </submittedName>
</protein>
<dbReference type="Proteomes" id="UP000002257">
    <property type="component" value="Chromosome"/>
</dbReference>
<dbReference type="KEGG" id="msl:Msil_2174"/>
<dbReference type="STRING" id="395965.Msil_2174"/>
<dbReference type="HOGENOM" id="CLU_993248_0_0_5"/>
<gene>
    <name evidence="1" type="ordered locus">Msil_2174</name>
</gene>
<keyword evidence="2" id="KW-1185">Reference proteome</keyword>
<dbReference type="OrthoDB" id="8478674at2"/>
<reference evidence="1 2" key="1">
    <citation type="journal article" date="2010" name="J. Bacteriol.">
        <title>Complete genome sequence of the aerobic facultative methanotroph Methylocella silvestris BL2.</title>
        <authorList>
            <person name="Chen Y."/>
            <person name="Crombie A."/>
            <person name="Rahman M.T."/>
            <person name="Dedysh S.N."/>
            <person name="Liesack W."/>
            <person name="Stott M.B."/>
            <person name="Alam M."/>
            <person name="Theisen A.R."/>
            <person name="Murrell J.C."/>
            <person name="Dunfield P.F."/>
        </authorList>
    </citation>
    <scope>NUCLEOTIDE SEQUENCE [LARGE SCALE GENOMIC DNA]</scope>
    <source>
        <strain evidence="2">DSM 15510 / CIP 108128 / LMG 27833 / NCIMB 13906 / BL2</strain>
    </source>
</reference>
<proteinExistence type="predicted"/>